<feature type="compositionally biased region" description="Polar residues" evidence="1">
    <location>
        <begin position="366"/>
        <end position="390"/>
    </location>
</feature>
<dbReference type="Pfam" id="PF00226">
    <property type="entry name" value="DnaJ"/>
    <property type="match status" value="1"/>
</dbReference>
<dbReference type="Proteomes" id="UP001165190">
    <property type="component" value="Unassembled WGS sequence"/>
</dbReference>
<dbReference type="CDD" id="cd06257">
    <property type="entry name" value="DnaJ"/>
    <property type="match status" value="1"/>
</dbReference>
<dbReference type="OrthoDB" id="10250354at2759"/>
<organism evidence="3 4">
    <name type="scientific">Hibiscus trionum</name>
    <name type="common">Flower of an hour</name>
    <dbReference type="NCBI Taxonomy" id="183268"/>
    <lineage>
        <taxon>Eukaryota</taxon>
        <taxon>Viridiplantae</taxon>
        <taxon>Streptophyta</taxon>
        <taxon>Embryophyta</taxon>
        <taxon>Tracheophyta</taxon>
        <taxon>Spermatophyta</taxon>
        <taxon>Magnoliopsida</taxon>
        <taxon>eudicotyledons</taxon>
        <taxon>Gunneridae</taxon>
        <taxon>Pentapetalae</taxon>
        <taxon>rosids</taxon>
        <taxon>malvids</taxon>
        <taxon>Malvales</taxon>
        <taxon>Malvaceae</taxon>
        <taxon>Malvoideae</taxon>
        <taxon>Hibiscus</taxon>
    </lineage>
</organism>
<dbReference type="PANTHER" id="PTHR45089">
    <property type="entry name" value="DNAJ HEAT SHOCK AMINO-TERMINAL DOMAIN PROTEIN-RELATED"/>
    <property type="match status" value="1"/>
</dbReference>
<dbReference type="SUPFAM" id="SSF46565">
    <property type="entry name" value="Chaperone J-domain"/>
    <property type="match status" value="1"/>
</dbReference>
<name>A0A9W7M7Y9_HIBTR</name>
<dbReference type="InterPro" id="IPR001623">
    <property type="entry name" value="DnaJ_domain"/>
</dbReference>
<reference evidence="3" key="1">
    <citation type="submission" date="2023-05" db="EMBL/GenBank/DDBJ databases">
        <title>Genome and transcriptome analyses reveal genes involved in the formation of fine ridges on petal epidermal cells in Hibiscus trionum.</title>
        <authorList>
            <person name="Koshimizu S."/>
            <person name="Masuda S."/>
            <person name="Ishii T."/>
            <person name="Shirasu K."/>
            <person name="Hoshino A."/>
            <person name="Arita M."/>
        </authorList>
    </citation>
    <scope>NUCLEOTIDE SEQUENCE</scope>
    <source>
        <strain evidence="3">Hamamatsu line</strain>
    </source>
</reference>
<dbReference type="PRINTS" id="PR00625">
    <property type="entry name" value="JDOMAIN"/>
</dbReference>
<dbReference type="InterPro" id="IPR018253">
    <property type="entry name" value="DnaJ_domain_CS"/>
</dbReference>
<keyword evidence="4" id="KW-1185">Reference proteome</keyword>
<dbReference type="EMBL" id="BSYR01000022">
    <property type="protein sequence ID" value="GMI88835.1"/>
    <property type="molecule type" value="Genomic_DNA"/>
</dbReference>
<dbReference type="AlphaFoldDB" id="A0A9W7M7Y9"/>
<dbReference type="SMART" id="SM00271">
    <property type="entry name" value="DnaJ"/>
    <property type="match status" value="1"/>
</dbReference>
<gene>
    <name evidence="3" type="ORF">HRI_002552800</name>
</gene>
<feature type="compositionally biased region" description="Polar residues" evidence="1">
    <location>
        <begin position="265"/>
        <end position="274"/>
    </location>
</feature>
<evidence type="ECO:0000256" key="1">
    <source>
        <dbReference type="SAM" id="MobiDB-lite"/>
    </source>
</evidence>
<feature type="compositionally biased region" description="Polar residues" evidence="1">
    <location>
        <begin position="200"/>
        <end position="247"/>
    </location>
</feature>
<feature type="compositionally biased region" description="Polar residues" evidence="1">
    <location>
        <begin position="283"/>
        <end position="330"/>
    </location>
</feature>
<sequence>MECNKDEAIRAMRIAQHKMQNHDFEGAQKFALKAQKLFPELENITQLLTLCDVHHCAKHKVYGSEMDWYGILQLERSADEGSVKKQYRKLALLLHPDKNKFAGAEAAFKLIGEANAVLTDQTIRSLYDMKTAPKPTVSNVKNATSTASVDRQSKPTNNSQNGCSDFAAQNDMKTAPKPTPHPSNGASSVSVNRPYESRNKNQNGCSNFTAQHDTKTTPKSTPCQSNGASVASTGRQYESTNNNQNGSGFAAQNDMKTAPKPTPHPSNGASSVSVNRPYESRNKNQNGCSNFTAQHDTKTTPKSTPRQSNGASAASTGQQYESTNNNQNGSGFAAQNDMKTAPKPTPHPSNGASSASVNRPYKSRNKNQNGCSNFTAQHDTKTTPKSTTHPWNGASAASAGWQYESTNNNQNGCSNSYQPARHQVPHCSFYHSYYNCAYRFLHCPSCGSFIGSNMAPPVPHNFAGPSPIPKAGSFSQVKMPKPNVKCCGMRSSNRAKTQLII</sequence>
<feature type="domain" description="J" evidence="2">
    <location>
        <begin position="67"/>
        <end position="131"/>
    </location>
</feature>
<dbReference type="Gene3D" id="1.10.287.110">
    <property type="entry name" value="DnaJ domain"/>
    <property type="match status" value="1"/>
</dbReference>
<protein>
    <recommendedName>
        <fullName evidence="2">J domain-containing protein</fullName>
    </recommendedName>
</protein>
<feature type="compositionally biased region" description="Polar residues" evidence="1">
    <location>
        <begin position="136"/>
        <end position="163"/>
    </location>
</feature>
<evidence type="ECO:0000259" key="2">
    <source>
        <dbReference type="PROSITE" id="PS50076"/>
    </source>
</evidence>
<proteinExistence type="predicted"/>
<dbReference type="InterPro" id="IPR036869">
    <property type="entry name" value="J_dom_sf"/>
</dbReference>
<feature type="compositionally biased region" description="Polar residues" evidence="1">
    <location>
        <begin position="348"/>
        <end position="357"/>
    </location>
</feature>
<accession>A0A9W7M7Y9</accession>
<evidence type="ECO:0000313" key="3">
    <source>
        <dbReference type="EMBL" id="GMI88835.1"/>
    </source>
</evidence>
<evidence type="ECO:0000313" key="4">
    <source>
        <dbReference type="Proteomes" id="UP001165190"/>
    </source>
</evidence>
<comment type="caution">
    <text evidence="3">The sequence shown here is derived from an EMBL/GenBank/DDBJ whole genome shotgun (WGS) entry which is preliminary data.</text>
</comment>
<feature type="region of interest" description="Disordered" evidence="1">
    <location>
        <begin position="133"/>
        <end position="395"/>
    </location>
</feature>
<dbReference type="PROSITE" id="PS50076">
    <property type="entry name" value="DNAJ_2"/>
    <property type="match status" value="1"/>
</dbReference>
<dbReference type="PANTHER" id="PTHR45089:SF42">
    <property type="entry name" value="J DOMAIN-CONTAINING PROTEIN"/>
    <property type="match status" value="1"/>
</dbReference>
<feature type="compositionally biased region" description="Polar residues" evidence="1">
    <location>
        <begin position="182"/>
        <end position="191"/>
    </location>
</feature>
<dbReference type="PROSITE" id="PS00636">
    <property type="entry name" value="DNAJ_1"/>
    <property type="match status" value="1"/>
</dbReference>